<organism evidence="6 7">
    <name type="scientific">Leuconostoc litchii</name>
    <dbReference type="NCBI Taxonomy" id="1981069"/>
    <lineage>
        <taxon>Bacteria</taxon>
        <taxon>Bacillati</taxon>
        <taxon>Bacillota</taxon>
        <taxon>Bacilli</taxon>
        <taxon>Lactobacillales</taxon>
        <taxon>Lactobacillaceae</taxon>
        <taxon>Leuconostoc</taxon>
    </lineage>
</organism>
<dbReference type="InterPro" id="IPR036390">
    <property type="entry name" value="WH_DNA-bd_sf"/>
</dbReference>
<dbReference type="SUPFAM" id="SSF53850">
    <property type="entry name" value="Periplasmic binding protein-like II"/>
    <property type="match status" value="1"/>
</dbReference>
<protein>
    <submittedName>
        <fullName evidence="6">LysR family transcriptional regulator</fullName>
    </submittedName>
</protein>
<dbReference type="GO" id="GO:0003677">
    <property type="term" value="F:DNA binding"/>
    <property type="evidence" value="ECO:0007669"/>
    <property type="project" value="UniProtKB-KW"/>
</dbReference>
<gene>
    <name evidence="6" type="ORF">ESZ47_02875</name>
</gene>
<evidence type="ECO:0000313" key="7">
    <source>
        <dbReference type="Proteomes" id="UP000442244"/>
    </source>
</evidence>
<dbReference type="EMBL" id="SDGY01000001">
    <property type="protein sequence ID" value="TYC47093.1"/>
    <property type="molecule type" value="Genomic_DNA"/>
</dbReference>
<accession>A0A6P2CNY5</accession>
<dbReference type="Gene3D" id="3.40.190.290">
    <property type="match status" value="1"/>
</dbReference>
<dbReference type="Gene3D" id="1.10.10.10">
    <property type="entry name" value="Winged helix-like DNA-binding domain superfamily/Winged helix DNA-binding domain"/>
    <property type="match status" value="1"/>
</dbReference>
<dbReference type="OrthoDB" id="9803735at2"/>
<proteinExistence type="inferred from homology"/>
<dbReference type="GO" id="GO:0003700">
    <property type="term" value="F:DNA-binding transcription factor activity"/>
    <property type="evidence" value="ECO:0007669"/>
    <property type="project" value="InterPro"/>
</dbReference>
<dbReference type="InterPro" id="IPR005119">
    <property type="entry name" value="LysR_subst-bd"/>
</dbReference>
<feature type="domain" description="HTH lysR-type" evidence="5">
    <location>
        <begin position="1"/>
        <end position="58"/>
    </location>
</feature>
<dbReference type="RefSeq" id="WP_148604563.1">
    <property type="nucleotide sequence ID" value="NZ_BSUV01000001.1"/>
</dbReference>
<evidence type="ECO:0000256" key="4">
    <source>
        <dbReference type="ARBA" id="ARBA00023163"/>
    </source>
</evidence>
<dbReference type="Pfam" id="PF03466">
    <property type="entry name" value="LysR_substrate"/>
    <property type="match status" value="1"/>
</dbReference>
<keyword evidence="2" id="KW-0805">Transcription regulation</keyword>
<dbReference type="PANTHER" id="PTHR30419">
    <property type="entry name" value="HTH-TYPE TRANSCRIPTIONAL REGULATOR YBHD"/>
    <property type="match status" value="1"/>
</dbReference>
<dbReference type="PROSITE" id="PS50931">
    <property type="entry name" value="HTH_LYSR"/>
    <property type="match status" value="1"/>
</dbReference>
<dbReference type="GO" id="GO:0005829">
    <property type="term" value="C:cytosol"/>
    <property type="evidence" value="ECO:0007669"/>
    <property type="project" value="TreeGrafter"/>
</dbReference>
<evidence type="ECO:0000259" key="5">
    <source>
        <dbReference type="PROSITE" id="PS50931"/>
    </source>
</evidence>
<dbReference type="Proteomes" id="UP000442244">
    <property type="component" value="Unassembled WGS sequence"/>
</dbReference>
<keyword evidence="3" id="KW-0238">DNA-binding</keyword>
<sequence>MQLEDFKYFNELYIKKSFTKVAQYYGVSQPSISSALKRLENFFGMKLVIRGTAQSQLTFTPAGEQLYQHAIALLTEVSSAQHELNHLKTHMTTIGLPPILKGAYFAKIAVATKQFDQQFNINNMSIYESGSNNLKKALIDGDIDIALLGSLNQSQEKDLLIMPFIQSNFCVYISKKNDLAQKKEIFFSELKEQQFVSLDSSFIHNQAIREMSSQAGFRPNYFMKTNDINFLMNLVGENLGVAILTNIVKPTSSDIIVLPLLDKVQPSFIGSVAFRKNHVLTKEEEMLVETLSQET</sequence>
<comment type="similarity">
    <text evidence="1">Belongs to the LysR transcriptional regulatory family.</text>
</comment>
<dbReference type="PRINTS" id="PR00039">
    <property type="entry name" value="HTHLYSR"/>
</dbReference>
<keyword evidence="4" id="KW-0804">Transcription</keyword>
<evidence type="ECO:0000256" key="3">
    <source>
        <dbReference type="ARBA" id="ARBA00023125"/>
    </source>
</evidence>
<evidence type="ECO:0000313" key="6">
    <source>
        <dbReference type="EMBL" id="TYC47093.1"/>
    </source>
</evidence>
<dbReference type="InterPro" id="IPR000847">
    <property type="entry name" value="LysR_HTH_N"/>
</dbReference>
<dbReference type="SUPFAM" id="SSF46785">
    <property type="entry name" value="Winged helix' DNA-binding domain"/>
    <property type="match status" value="1"/>
</dbReference>
<keyword evidence="7" id="KW-1185">Reference proteome</keyword>
<dbReference type="AlphaFoldDB" id="A0A6P2CNY5"/>
<dbReference type="PANTHER" id="PTHR30419:SF8">
    <property type="entry name" value="NITROGEN ASSIMILATION TRANSCRIPTIONAL ACTIVATOR-RELATED"/>
    <property type="match status" value="1"/>
</dbReference>
<dbReference type="InterPro" id="IPR036388">
    <property type="entry name" value="WH-like_DNA-bd_sf"/>
</dbReference>
<dbReference type="InterPro" id="IPR050950">
    <property type="entry name" value="HTH-type_LysR_regulators"/>
</dbReference>
<reference evidence="6 7" key="1">
    <citation type="submission" date="2019-01" db="EMBL/GenBank/DDBJ databases">
        <title>Leuconostoc litchii sp. nov., a novel lactic acid bacterium isolated from lychee.</title>
        <authorList>
            <person name="Wang L.-T."/>
        </authorList>
    </citation>
    <scope>NUCLEOTIDE SEQUENCE [LARGE SCALE GENOMIC DNA]</scope>
    <source>
        <strain evidence="6 7">MB7</strain>
    </source>
</reference>
<evidence type="ECO:0000256" key="2">
    <source>
        <dbReference type="ARBA" id="ARBA00023015"/>
    </source>
</evidence>
<comment type="caution">
    <text evidence="6">The sequence shown here is derived from an EMBL/GenBank/DDBJ whole genome shotgun (WGS) entry which is preliminary data.</text>
</comment>
<name>A0A6P2CNY5_9LACO</name>
<evidence type="ECO:0000256" key="1">
    <source>
        <dbReference type="ARBA" id="ARBA00009437"/>
    </source>
</evidence>
<dbReference type="Pfam" id="PF00126">
    <property type="entry name" value="HTH_1"/>
    <property type="match status" value="1"/>
</dbReference>